<sequence>DGVFSVYDISYLWLGPVGLLVSFVTGVIVSLLTCTKNAESVDPSLIFPFCRKIYRMHEPGLRQEDLSMDPLNQ</sequence>
<dbReference type="EMBL" id="JACVVK020000001">
    <property type="protein sequence ID" value="KAK7508624.1"/>
    <property type="molecule type" value="Genomic_DNA"/>
</dbReference>
<comment type="caution">
    <text evidence="2">The sequence shown here is derived from an EMBL/GenBank/DDBJ whole genome shotgun (WGS) entry which is preliminary data.</text>
</comment>
<feature type="non-terminal residue" evidence="2">
    <location>
        <position position="73"/>
    </location>
</feature>
<evidence type="ECO:0000256" key="1">
    <source>
        <dbReference type="SAM" id="Phobius"/>
    </source>
</evidence>
<name>A0ABD0M9V1_9CAEN</name>
<keyword evidence="1" id="KW-0472">Membrane</keyword>
<evidence type="ECO:0000313" key="3">
    <source>
        <dbReference type="Proteomes" id="UP001519460"/>
    </source>
</evidence>
<dbReference type="Proteomes" id="UP001519460">
    <property type="component" value="Unassembled WGS sequence"/>
</dbReference>
<accession>A0ABD0M9V1</accession>
<keyword evidence="1" id="KW-0812">Transmembrane</keyword>
<reference evidence="2 3" key="1">
    <citation type="journal article" date="2023" name="Sci. Data">
        <title>Genome assembly of the Korean intertidal mud-creeper Batillaria attramentaria.</title>
        <authorList>
            <person name="Patra A.K."/>
            <person name="Ho P.T."/>
            <person name="Jun S."/>
            <person name="Lee S.J."/>
            <person name="Kim Y."/>
            <person name="Won Y.J."/>
        </authorList>
    </citation>
    <scope>NUCLEOTIDE SEQUENCE [LARGE SCALE GENOMIC DNA]</scope>
    <source>
        <strain evidence="2">Wonlab-2016</strain>
    </source>
</reference>
<gene>
    <name evidence="2" type="ORF">BaRGS_00000190</name>
</gene>
<proteinExistence type="predicted"/>
<dbReference type="AlphaFoldDB" id="A0ABD0M9V1"/>
<keyword evidence="3" id="KW-1185">Reference proteome</keyword>
<protein>
    <submittedName>
        <fullName evidence="2">Uncharacterized protein</fullName>
    </submittedName>
</protein>
<organism evidence="2 3">
    <name type="scientific">Batillaria attramentaria</name>
    <dbReference type="NCBI Taxonomy" id="370345"/>
    <lineage>
        <taxon>Eukaryota</taxon>
        <taxon>Metazoa</taxon>
        <taxon>Spiralia</taxon>
        <taxon>Lophotrochozoa</taxon>
        <taxon>Mollusca</taxon>
        <taxon>Gastropoda</taxon>
        <taxon>Caenogastropoda</taxon>
        <taxon>Sorbeoconcha</taxon>
        <taxon>Cerithioidea</taxon>
        <taxon>Batillariidae</taxon>
        <taxon>Batillaria</taxon>
    </lineage>
</organism>
<evidence type="ECO:0000313" key="2">
    <source>
        <dbReference type="EMBL" id="KAK7508624.1"/>
    </source>
</evidence>
<feature type="transmembrane region" description="Helical" evidence="1">
    <location>
        <begin position="12"/>
        <end position="34"/>
    </location>
</feature>
<feature type="non-terminal residue" evidence="2">
    <location>
        <position position="1"/>
    </location>
</feature>
<keyword evidence="1" id="KW-1133">Transmembrane helix</keyword>